<accession>A0A0V1DMA7</accession>
<proteinExistence type="predicted"/>
<evidence type="ECO:0000313" key="1">
    <source>
        <dbReference type="EMBL" id="KRY62596.1"/>
    </source>
</evidence>
<gene>
    <name evidence="1" type="ORF">T4D_6294</name>
</gene>
<evidence type="ECO:0000313" key="2">
    <source>
        <dbReference type="Proteomes" id="UP000054995"/>
    </source>
</evidence>
<organism evidence="1 2">
    <name type="scientific">Trichinella pseudospiralis</name>
    <name type="common">Parasitic roundworm</name>
    <dbReference type="NCBI Taxonomy" id="6337"/>
    <lineage>
        <taxon>Eukaryota</taxon>
        <taxon>Metazoa</taxon>
        <taxon>Ecdysozoa</taxon>
        <taxon>Nematoda</taxon>
        <taxon>Enoplea</taxon>
        <taxon>Dorylaimia</taxon>
        <taxon>Trichinellida</taxon>
        <taxon>Trichinellidae</taxon>
        <taxon>Trichinella</taxon>
    </lineage>
</organism>
<reference evidence="1 2" key="1">
    <citation type="submission" date="2015-01" db="EMBL/GenBank/DDBJ databases">
        <title>Evolution of Trichinella species and genotypes.</title>
        <authorList>
            <person name="Korhonen P.K."/>
            <person name="Edoardo P."/>
            <person name="Giuseppe L.R."/>
            <person name="Gasser R.B."/>
        </authorList>
    </citation>
    <scope>NUCLEOTIDE SEQUENCE [LARGE SCALE GENOMIC DNA]</scope>
    <source>
        <strain evidence="1">ISS470</strain>
    </source>
</reference>
<name>A0A0V1DMA7_TRIPS</name>
<protein>
    <submittedName>
        <fullName evidence="1">Uncharacterized protein</fullName>
    </submittedName>
</protein>
<keyword evidence="2" id="KW-1185">Reference proteome</keyword>
<dbReference type="Proteomes" id="UP000054995">
    <property type="component" value="Unassembled WGS sequence"/>
</dbReference>
<sequence length="33" mass="4064">MTLNRFNLNNSYLWTNDIGISHFSRRKLCRFNM</sequence>
<dbReference type="EMBL" id="JYDT01003218">
    <property type="protein sequence ID" value="KRY62596.1"/>
    <property type="molecule type" value="Genomic_DNA"/>
</dbReference>
<comment type="caution">
    <text evidence="1">The sequence shown here is derived from an EMBL/GenBank/DDBJ whole genome shotgun (WGS) entry which is preliminary data.</text>
</comment>
<dbReference type="AlphaFoldDB" id="A0A0V1DMA7"/>